<comment type="function">
    <text evidence="2">Key component of the cytosolic iron-sulfur protein assembly (CIA) complex, a multiprotein complex that mediates the incorporation of iron-sulfur cluster into apoproteins specifically involved in DNA metabolism and genomic integrity. In the CIA complex, MMS19 acts as an adapter between early-acting CIA components and a subset of cellular target iron-sulfur proteins.</text>
</comment>
<dbReference type="PANTHER" id="PTHR12891:SF0">
    <property type="entry name" value="MMS19 NUCLEOTIDE EXCISION REPAIR PROTEIN HOMOLOG"/>
    <property type="match status" value="1"/>
</dbReference>
<protein>
    <recommendedName>
        <fullName evidence="2">MMS19 nucleotide excision repair protein</fullName>
    </recommendedName>
</protein>
<comment type="caution">
    <text evidence="4">The sequence shown here is derived from an EMBL/GenBank/DDBJ whole genome shotgun (WGS) entry which is preliminary data.</text>
</comment>
<evidence type="ECO:0000313" key="4">
    <source>
        <dbReference type="EMBL" id="KAF6020583.1"/>
    </source>
</evidence>
<dbReference type="InterPro" id="IPR011989">
    <property type="entry name" value="ARM-like"/>
</dbReference>
<dbReference type="InterPro" id="IPR016024">
    <property type="entry name" value="ARM-type_fold"/>
</dbReference>
<dbReference type="OrthoDB" id="342900at2759"/>
<reference evidence="4" key="1">
    <citation type="submission" date="2020-06" db="EMBL/GenBank/DDBJ databases">
        <title>Draft genome of Bugula neritina, a colonial animal packing powerful symbionts and potential medicines.</title>
        <authorList>
            <person name="Rayko M."/>
        </authorList>
    </citation>
    <scope>NUCLEOTIDE SEQUENCE [LARGE SCALE GENOMIC DNA]</scope>
    <source>
        <strain evidence="4">Kwan_BN1</strain>
    </source>
</reference>
<evidence type="ECO:0000313" key="5">
    <source>
        <dbReference type="Proteomes" id="UP000593567"/>
    </source>
</evidence>
<dbReference type="Proteomes" id="UP000593567">
    <property type="component" value="Unassembled WGS sequence"/>
</dbReference>
<dbReference type="AlphaFoldDB" id="A0A7J7J3A0"/>
<dbReference type="SUPFAM" id="SSF48371">
    <property type="entry name" value="ARM repeat"/>
    <property type="match status" value="1"/>
</dbReference>
<dbReference type="GO" id="GO:0016226">
    <property type="term" value="P:iron-sulfur cluster assembly"/>
    <property type="evidence" value="ECO:0007669"/>
    <property type="project" value="UniProtKB-UniRule"/>
</dbReference>
<comment type="subcellular location">
    <subcellularLocation>
        <location evidence="2">Cytoplasm</location>
        <location evidence="2">Cytoskeleton</location>
        <location evidence="2">Spindle</location>
    </subcellularLocation>
    <subcellularLocation>
        <location evidence="2">Nucleus</location>
    </subcellularLocation>
</comment>
<feature type="domain" description="MMS19 C-terminal" evidence="3">
    <location>
        <begin position="3"/>
        <end position="111"/>
    </location>
</feature>
<accession>A0A7J7J3A0</accession>
<dbReference type="GO" id="GO:0005819">
    <property type="term" value="C:spindle"/>
    <property type="evidence" value="ECO:0007669"/>
    <property type="project" value="UniProtKB-SubCell"/>
</dbReference>
<keyword evidence="5" id="KW-1185">Reference proteome</keyword>
<keyword evidence="2" id="KW-0234">DNA repair</keyword>
<evidence type="ECO:0000256" key="2">
    <source>
        <dbReference type="RuleBase" id="RU367072"/>
    </source>
</evidence>
<proteinExistence type="inferred from homology"/>
<dbReference type="GO" id="GO:0005634">
    <property type="term" value="C:nucleus"/>
    <property type="evidence" value="ECO:0007669"/>
    <property type="project" value="UniProtKB-SubCell"/>
</dbReference>
<dbReference type="GO" id="GO:0006281">
    <property type="term" value="P:DNA repair"/>
    <property type="evidence" value="ECO:0007669"/>
    <property type="project" value="UniProtKB-UniRule"/>
</dbReference>
<evidence type="ECO:0000256" key="1">
    <source>
        <dbReference type="ARBA" id="ARBA00009340"/>
    </source>
</evidence>
<sequence>MLVFPALHEMSSSIEQELVANVHIAVTNLIKYIPKQVASTEKQKLMTLLVKLLHSEDIEVLQQTLQLIDADSDSGLLEQHVDTLLPILIKLSICSSSMQVRISSLKCLATMSKLTTLLIVPHMNSVIKKLLPALDDKKRLVRKEAVKTRNIWCMVRDGHESH</sequence>
<dbReference type="Gene3D" id="1.25.10.10">
    <property type="entry name" value="Leucine-rich Repeat Variant"/>
    <property type="match status" value="1"/>
</dbReference>
<comment type="similarity">
    <text evidence="1 2">Belongs to the MET18/MMS19 family.</text>
</comment>
<name>A0A7J7J3A0_BUGNE</name>
<gene>
    <name evidence="4" type="ORF">EB796_021107</name>
</gene>
<keyword evidence="2" id="KW-0539">Nucleus</keyword>
<dbReference type="PANTHER" id="PTHR12891">
    <property type="entry name" value="DNA REPAIR/TRANSCRIPTION PROTEIN MET18/MMS19"/>
    <property type="match status" value="1"/>
</dbReference>
<dbReference type="GO" id="GO:0051604">
    <property type="term" value="P:protein maturation"/>
    <property type="evidence" value="ECO:0007669"/>
    <property type="project" value="UniProtKB-UniRule"/>
</dbReference>
<dbReference type="Pfam" id="PF12460">
    <property type="entry name" value="MMS19_C"/>
    <property type="match status" value="1"/>
</dbReference>
<comment type="subunit">
    <text evidence="2">Component of the CIA complex.</text>
</comment>
<keyword evidence="2" id="KW-0227">DNA damage</keyword>
<keyword evidence="2" id="KW-0206">Cytoskeleton</keyword>
<evidence type="ECO:0000259" key="3">
    <source>
        <dbReference type="Pfam" id="PF12460"/>
    </source>
</evidence>
<dbReference type="InterPro" id="IPR039920">
    <property type="entry name" value="MMS19"/>
</dbReference>
<dbReference type="EMBL" id="VXIV02003159">
    <property type="protein sequence ID" value="KAF6020583.1"/>
    <property type="molecule type" value="Genomic_DNA"/>
</dbReference>
<keyword evidence="2" id="KW-0963">Cytoplasm</keyword>
<organism evidence="4 5">
    <name type="scientific">Bugula neritina</name>
    <name type="common">Brown bryozoan</name>
    <name type="synonym">Sertularia neritina</name>
    <dbReference type="NCBI Taxonomy" id="10212"/>
    <lineage>
        <taxon>Eukaryota</taxon>
        <taxon>Metazoa</taxon>
        <taxon>Spiralia</taxon>
        <taxon>Lophotrochozoa</taxon>
        <taxon>Bryozoa</taxon>
        <taxon>Gymnolaemata</taxon>
        <taxon>Cheilostomatida</taxon>
        <taxon>Flustrina</taxon>
        <taxon>Buguloidea</taxon>
        <taxon>Bugulidae</taxon>
        <taxon>Bugula</taxon>
    </lineage>
</organism>
<dbReference type="InterPro" id="IPR024687">
    <property type="entry name" value="MMS19_C"/>
</dbReference>
<dbReference type="GO" id="GO:0097361">
    <property type="term" value="C:cytosolic [4Fe-4S] assembly targeting complex"/>
    <property type="evidence" value="ECO:0007669"/>
    <property type="project" value="UniProtKB-UniRule"/>
</dbReference>